<dbReference type="AlphaFoldDB" id="A0A8K0XPM5"/>
<dbReference type="EMBL" id="JAEVFJ010000017">
    <property type="protein sequence ID" value="KAH8100091.1"/>
    <property type="molecule type" value="Genomic_DNA"/>
</dbReference>
<gene>
    <name evidence="1" type="ORF">BXZ70DRAFT_205387</name>
</gene>
<protein>
    <submittedName>
        <fullName evidence="1">Uncharacterized protein</fullName>
    </submittedName>
</protein>
<dbReference type="OrthoDB" id="3197992at2759"/>
<accession>A0A8K0XPM5</accession>
<dbReference type="Proteomes" id="UP000813824">
    <property type="component" value="Unassembled WGS sequence"/>
</dbReference>
<sequence>MCWQECFVNQHRKCGHFILLYYSGVTTDCQQPTCGLSAAHMHKTAKNCGCTKVWQDQMKRVNLIQEACDPCKEAAMDALVRSGR</sequence>
<evidence type="ECO:0000313" key="1">
    <source>
        <dbReference type="EMBL" id="KAH8100091.1"/>
    </source>
</evidence>
<name>A0A8K0XPM5_9AGAR</name>
<organism evidence="1 2">
    <name type="scientific">Cristinia sonorae</name>
    <dbReference type="NCBI Taxonomy" id="1940300"/>
    <lineage>
        <taxon>Eukaryota</taxon>
        <taxon>Fungi</taxon>
        <taxon>Dikarya</taxon>
        <taxon>Basidiomycota</taxon>
        <taxon>Agaricomycotina</taxon>
        <taxon>Agaricomycetes</taxon>
        <taxon>Agaricomycetidae</taxon>
        <taxon>Agaricales</taxon>
        <taxon>Pleurotineae</taxon>
        <taxon>Stephanosporaceae</taxon>
        <taxon>Cristinia</taxon>
    </lineage>
</organism>
<comment type="caution">
    <text evidence="1">The sequence shown here is derived from an EMBL/GenBank/DDBJ whole genome shotgun (WGS) entry which is preliminary data.</text>
</comment>
<keyword evidence="2" id="KW-1185">Reference proteome</keyword>
<proteinExistence type="predicted"/>
<reference evidence="1" key="1">
    <citation type="journal article" date="2021" name="New Phytol.">
        <title>Evolutionary innovations through gain and loss of genes in the ectomycorrhizal Boletales.</title>
        <authorList>
            <person name="Wu G."/>
            <person name="Miyauchi S."/>
            <person name="Morin E."/>
            <person name="Kuo A."/>
            <person name="Drula E."/>
            <person name="Varga T."/>
            <person name="Kohler A."/>
            <person name="Feng B."/>
            <person name="Cao Y."/>
            <person name="Lipzen A."/>
            <person name="Daum C."/>
            <person name="Hundley H."/>
            <person name="Pangilinan J."/>
            <person name="Johnson J."/>
            <person name="Barry K."/>
            <person name="LaButti K."/>
            <person name="Ng V."/>
            <person name="Ahrendt S."/>
            <person name="Min B."/>
            <person name="Choi I.G."/>
            <person name="Park H."/>
            <person name="Plett J.M."/>
            <person name="Magnuson J."/>
            <person name="Spatafora J.W."/>
            <person name="Nagy L.G."/>
            <person name="Henrissat B."/>
            <person name="Grigoriev I.V."/>
            <person name="Yang Z.L."/>
            <person name="Xu J."/>
            <person name="Martin F.M."/>
        </authorList>
    </citation>
    <scope>NUCLEOTIDE SEQUENCE</scope>
    <source>
        <strain evidence="1">KKN 215</strain>
    </source>
</reference>
<evidence type="ECO:0000313" key="2">
    <source>
        <dbReference type="Proteomes" id="UP000813824"/>
    </source>
</evidence>